<feature type="domain" description="TonB-dependent receptor-like beta-barrel" evidence="5">
    <location>
        <begin position="612"/>
        <end position="1015"/>
    </location>
</feature>
<feature type="domain" description="TonB-dependent receptor plug" evidence="6">
    <location>
        <begin position="235"/>
        <end position="321"/>
    </location>
</feature>
<keyword evidence="3" id="KW-0998">Cell outer membrane</keyword>
<dbReference type="SUPFAM" id="SSF49464">
    <property type="entry name" value="Carboxypeptidase regulatory domain-like"/>
    <property type="match status" value="1"/>
</dbReference>
<evidence type="ECO:0000256" key="3">
    <source>
        <dbReference type="ARBA" id="ARBA00023237"/>
    </source>
</evidence>
<dbReference type="PANTHER" id="PTHR40980">
    <property type="entry name" value="PLUG DOMAIN-CONTAINING PROTEIN"/>
    <property type="match status" value="1"/>
</dbReference>
<dbReference type="Pfam" id="PF00593">
    <property type="entry name" value="TonB_dep_Rec_b-barrel"/>
    <property type="match status" value="1"/>
</dbReference>
<dbReference type="SUPFAM" id="SSF56935">
    <property type="entry name" value="Porins"/>
    <property type="match status" value="1"/>
</dbReference>
<comment type="subcellular location">
    <subcellularLocation>
        <location evidence="1 4">Cell outer membrane</location>
    </subcellularLocation>
</comment>
<dbReference type="AlphaFoldDB" id="A0A1W2F7F0"/>
<gene>
    <name evidence="7" type="ORF">SAMN04488101_12421</name>
</gene>
<evidence type="ECO:0000256" key="4">
    <source>
        <dbReference type="RuleBase" id="RU003357"/>
    </source>
</evidence>
<evidence type="ECO:0000259" key="6">
    <source>
        <dbReference type="Pfam" id="PF07715"/>
    </source>
</evidence>
<evidence type="ECO:0000256" key="2">
    <source>
        <dbReference type="ARBA" id="ARBA00023136"/>
    </source>
</evidence>
<dbReference type="Pfam" id="PF07715">
    <property type="entry name" value="Plug"/>
    <property type="match status" value="1"/>
</dbReference>
<keyword evidence="2 4" id="KW-0472">Membrane</keyword>
<keyword evidence="7" id="KW-0675">Receptor</keyword>
<dbReference type="InterPro" id="IPR036942">
    <property type="entry name" value="Beta-barrel_TonB_sf"/>
</dbReference>
<protein>
    <submittedName>
        <fullName evidence="7">Outer membrane receptor proteins, mostly Fe transport</fullName>
    </submittedName>
</protein>
<organism evidence="7 8">
    <name type="scientific">Pedobacter nyackensis</name>
    <dbReference type="NCBI Taxonomy" id="475255"/>
    <lineage>
        <taxon>Bacteria</taxon>
        <taxon>Pseudomonadati</taxon>
        <taxon>Bacteroidota</taxon>
        <taxon>Sphingobacteriia</taxon>
        <taxon>Sphingobacteriales</taxon>
        <taxon>Sphingobacteriaceae</taxon>
        <taxon>Pedobacter</taxon>
    </lineage>
</organism>
<dbReference type="Gene3D" id="2.170.130.10">
    <property type="entry name" value="TonB-dependent receptor, plug domain"/>
    <property type="match status" value="1"/>
</dbReference>
<dbReference type="Proteomes" id="UP000192678">
    <property type="component" value="Unassembled WGS sequence"/>
</dbReference>
<evidence type="ECO:0000259" key="5">
    <source>
        <dbReference type="Pfam" id="PF00593"/>
    </source>
</evidence>
<dbReference type="PANTHER" id="PTHR40980:SF4">
    <property type="entry name" value="TONB-DEPENDENT RECEPTOR-LIKE BETA-BARREL DOMAIN-CONTAINING PROTEIN"/>
    <property type="match status" value="1"/>
</dbReference>
<dbReference type="InterPro" id="IPR037066">
    <property type="entry name" value="Plug_dom_sf"/>
</dbReference>
<dbReference type="GO" id="GO:0009279">
    <property type="term" value="C:cell outer membrane"/>
    <property type="evidence" value="ECO:0007669"/>
    <property type="project" value="UniProtKB-SubCell"/>
</dbReference>
<name>A0A1W2F7F0_9SPHI</name>
<dbReference type="InterPro" id="IPR008969">
    <property type="entry name" value="CarboxyPept-like_regulatory"/>
</dbReference>
<keyword evidence="4" id="KW-0798">TonB box</keyword>
<comment type="similarity">
    <text evidence="4">Belongs to the TonB-dependent receptor family.</text>
</comment>
<dbReference type="Gene3D" id="2.60.40.1120">
    <property type="entry name" value="Carboxypeptidase-like, regulatory domain"/>
    <property type="match status" value="1"/>
</dbReference>
<dbReference type="OrthoDB" id="9768470at2"/>
<dbReference type="InterPro" id="IPR012910">
    <property type="entry name" value="Plug_dom"/>
</dbReference>
<dbReference type="STRING" id="475255.SAMN04488101_12421"/>
<dbReference type="InterPro" id="IPR000531">
    <property type="entry name" value="Beta-barrel_TonB"/>
</dbReference>
<evidence type="ECO:0000313" key="8">
    <source>
        <dbReference type="Proteomes" id="UP000192678"/>
    </source>
</evidence>
<sequence length="1070" mass="120321">MKLMLYFLIKEYFNKINKQGAMVALLLTSFISYNASANTTRQNIDEIRISLKLTKTDLTRGIGILEEKAGCAINYNPAIFKSGLLISIDTKEIPLGIVLKKMLEGTGVAYKINDPKTILLYKVPEPVKPGKISGRIMDEKGEALPGAGIKIIGLERSVSSSVDGSFSINTDPGTYTVEISYVSYQTKRITGVIVKSGQNTALNISMKPSSATLTGVVVTADYKKTSVEGLLTRQKNASEMTNGISAEQIGRTPDKHIGESLKRISGVSTMDNKFVVVRGITARYNAAVLDGTALPSTEAQSRSFSFDMIPSNLVDNIVVSKTITPDMNTSFGGGLIQINTKDMPTENFTSFSIGTSYNDQTTGKPFYSHERGKYDFLGFDDGRRSAPDNLLITNRAVRGPGTIGGFETITELEYKQRVSEQSKRFKHDNFTLYEAPAMPNQNYQFTMGSLMSLNADKQYKLGFTGALSYRNTQSNVAFDDYHRGKWAYEYNNNGNSYNFNTTWGALLNMGLQLGQHRFSLRNTYTRVFDNDLVRTAGFSNDQTDELTSRPPTIRENDDPTFTSLMQNKLMGQHQLGKVKLEWDAARTAIKREEKAITTAEQAPQLIDGNFFYLYYPGVYSEPKAAPLSSQYSNNNESHYTWNVSGSLPFNVAGLRNTLKVGFYGNRKKGGFDWKIVPFTSSSAQMDPKLAFISIADMQKPENMRVDGYGFQMWFNDEYTGKSRNDAGYLMLDNRLGETLRLVWGVRGDHYKYTAGSNPIIPGNPSTFELKHEPAFRWLPSANLTYSVTPKINVRTSWSIAVVRPELMDNTQFYRYSPYLDGMIHNVGITSTKITSYDVRAEWFPSLGETFSVSGFYKNFDKPVELSQAANANIYYVISNSEWAKVYGLEFEMRKNLDFIAEKKWLSDLTLFGNATIQKSQVEAQFDPLIKTEGKIISKLKRPMSGQTPYLINIGLQYQATRFGFNAVYNKTGRKTYIVAAEESLIDYEMPRSQTDVQLSYKWLKNRILVKLNGGNLFNEASSFYKNSPDPVEFKKEGLKAETSEKYEPGEQKTFTRRFGRTFSLQLNYNF</sequence>
<dbReference type="EMBL" id="FWYB01000024">
    <property type="protein sequence ID" value="SMD17804.1"/>
    <property type="molecule type" value="Genomic_DNA"/>
</dbReference>
<evidence type="ECO:0000256" key="1">
    <source>
        <dbReference type="ARBA" id="ARBA00004442"/>
    </source>
</evidence>
<dbReference type="RefSeq" id="WP_084292418.1">
    <property type="nucleotide sequence ID" value="NZ_FWYB01000024.1"/>
</dbReference>
<proteinExistence type="inferred from homology"/>
<dbReference type="Gene3D" id="2.40.170.20">
    <property type="entry name" value="TonB-dependent receptor, beta-barrel domain"/>
    <property type="match status" value="1"/>
</dbReference>
<keyword evidence="8" id="KW-1185">Reference proteome</keyword>
<evidence type="ECO:0000313" key="7">
    <source>
        <dbReference type="EMBL" id="SMD17804.1"/>
    </source>
</evidence>
<dbReference type="Pfam" id="PF13620">
    <property type="entry name" value="CarboxypepD_reg"/>
    <property type="match status" value="1"/>
</dbReference>
<accession>A0A1W2F7F0</accession>
<reference evidence="7 8" key="1">
    <citation type="submission" date="2017-04" db="EMBL/GenBank/DDBJ databases">
        <authorList>
            <person name="Afonso C.L."/>
            <person name="Miller P.J."/>
            <person name="Scott M.A."/>
            <person name="Spackman E."/>
            <person name="Goraichik I."/>
            <person name="Dimitrov K.M."/>
            <person name="Suarez D.L."/>
            <person name="Swayne D.E."/>
        </authorList>
    </citation>
    <scope>NUCLEOTIDE SEQUENCE [LARGE SCALE GENOMIC DNA]</scope>
    <source>
        <strain evidence="7 8">DSM 19625</strain>
    </source>
</reference>